<organism evidence="2 3">
    <name type="scientific">Holothuria leucospilota</name>
    <name type="common">Black long sea cucumber</name>
    <name type="synonym">Mertensiothuria leucospilota</name>
    <dbReference type="NCBI Taxonomy" id="206669"/>
    <lineage>
        <taxon>Eukaryota</taxon>
        <taxon>Metazoa</taxon>
        <taxon>Echinodermata</taxon>
        <taxon>Eleutherozoa</taxon>
        <taxon>Echinozoa</taxon>
        <taxon>Holothuroidea</taxon>
        <taxon>Aspidochirotacea</taxon>
        <taxon>Aspidochirotida</taxon>
        <taxon>Holothuriidae</taxon>
        <taxon>Holothuria</taxon>
    </lineage>
</organism>
<dbReference type="InterPro" id="IPR029063">
    <property type="entry name" value="SAM-dependent_MTases_sf"/>
</dbReference>
<keyword evidence="2" id="KW-0489">Methyltransferase</keyword>
<proteinExistence type="predicted"/>
<gene>
    <name evidence="2" type="ORF">HOLleu_11361</name>
</gene>
<accession>A0A9Q1HGE9</accession>
<keyword evidence="2" id="KW-0808">Transferase</keyword>
<dbReference type="Pfam" id="PF13649">
    <property type="entry name" value="Methyltransf_25"/>
    <property type="match status" value="1"/>
</dbReference>
<keyword evidence="3" id="KW-1185">Reference proteome</keyword>
<evidence type="ECO:0000313" key="3">
    <source>
        <dbReference type="Proteomes" id="UP001152320"/>
    </source>
</evidence>
<dbReference type="SUPFAM" id="SSF53335">
    <property type="entry name" value="S-adenosyl-L-methionine-dependent methyltransferases"/>
    <property type="match status" value="1"/>
</dbReference>
<feature type="domain" description="Methyltransferase" evidence="1">
    <location>
        <begin position="67"/>
        <end position="108"/>
    </location>
</feature>
<dbReference type="EMBL" id="JAIZAY010000004">
    <property type="protein sequence ID" value="KAJ8044023.1"/>
    <property type="molecule type" value="Genomic_DNA"/>
</dbReference>
<name>A0A9Q1HGE9_HOLLE</name>
<dbReference type="InterPro" id="IPR041698">
    <property type="entry name" value="Methyltransf_25"/>
</dbReference>
<dbReference type="CDD" id="cd02440">
    <property type="entry name" value="AdoMet_MTases"/>
    <property type="match status" value="1"/>
</dbReference>
<evidence type="ECO:0000313" key="2">
    <source>
        <dbReference type="EMBL" id="KAJ8044023.1"/>
    </source>
</evidence>
<evidence type="ECO:0000259" key="1">
    <source>
        <dbReference type="Pfam" id="PF13649"/>
    </source>
</evidence>
<protein>
    <submittedName>
        <fullName evidence="2">Methyltransferase-like protein 27</fullName>
    </submittedName>
</protein>
<comment type="caution">
    <text evidence="2">The sequence shown here is derived from an EMBL/GenBank/DDBJ whole genome shotgun (WGS) entry which is preliminary data.</text>
</comment>
<dbReference type="Proteomes" id="UP001152320">
    <property type="component" value="Chromosome 4"/>
</dbReference>
<dbReference type="GO" id="GO:0032259">
    <property type="term" value="P:methylation"/>
    <property type="evidence" value="ECO:0007669"/>
    <property type="project" value="UniProtKB-KW"/>
</dbReference>
<dbReference type="OrthoDB" id="2019266at2759"/>
<dbReference type="Gene3D" id="3.40.50.150">
    <property type="entry name" value="Vaccinia Virus protein VP39"/>
    <property type="match status" value="1"/>
</dbReference>
<reference evidence="2" key="1">
    <citation type="submission" date="2021-10" db="EMBL/GenBank/DDBJ databases">
        <title>Tropical sea cucumber genome reveals ecological adaptation and Cuvierian tubules defense mechanism.</title>
        <authorList>
            <person name="Chen T."/>
        </authorList>
    </citation>
    <scope>NUCLEOTIDE SEQUENCE</scope>
    <source>
        <strain evidence="2">Nanhai2018</strain>
        <tissue evidence="2">Muscle</tissue>
    </source>
</reference>
<dbReference type="AlphaFoldDB" id="A0A9Q1HGE9"/>
<dbReference type="GO" id="GO:0008168">
    <property type="term" value="F:methyltransferase activity"/>
    <property type="evidence" value="ECO:0007669"/>
    <property type="project" value="UniProtKB-KW"/>
</dbReference>
<sequence>MADNKLYIKERDILFEIMQSGDNEEVIRWYDENAILYDEQFNSCGFIYHLTTTETVCKVAPDKTAVILDVGAGSGVIGKLLHDHGYCTIDAVDASEGMLKIAAQKNIYRSLTCAKIGTEPIKNLKECEYL</sequence>